<proteinExistence type="predicted"/>
<sequence>MFGRSWGIASCLVRDTRDGSRHGQVVGEAVVGEGGGGASAGVRGRHPAGLSEGWGLPSIWQVAASTRALFAVAATLSLMPKFVLLKTATLRVPVASV</sequence>
<accession>A0ABQ3UC44</accession>
<keyword evidence="2" id="KW-1185">Reference proteome</keyword>
<evidence type="ECO:0000313" key="1">
    <source>
        <dbReference type="EMBL" id="GHJ32986.1"/>
    </source>
</evidence>
<dbReference type="EMBL" id="BNEK01000005">
    <property type="protein sequence ID" value="GHJ32986.1"/>
    <property type="molecule type" value="Genomic_DNA"/>
</dbReference>
<gene>
    <name evidence="1" type="ORF">TPA0910_74190</name>
</gene>
<comment type="caution">
    <text evidence="1">The sequence shown here is derived from an EMBL/GenBank/DDBJ whole genome shotgun (WGS) entry which is preliminary data.</text>
</comment>
<evidence type="ECO:0000313" key="2">
    <source>
        <dbReference type="Proteomes" id="UP001054854"/>
    </source>
</evidence>
<reference evidence="1" key="1">
    <citation type="submission" date="2024-05" db="EMBL/GenBank/DDBJ databases">
        <title>Whole genome shotgun sequence of Streptomyces hygroscopicus NBRC 113678.</title>
        <authorList>
            <person name="Komaki H."/>
            <person name="Tamura T."/>
        </authorList>
    </citation>
    <scope>NUCLEOTIDE SEQUENCE</scope>
    <source>
        <strain evidence="1">N11-34</strain>
    </source>
</reference>
<protein>
    <submittedName>
        <fullName evidence="1">Uncharacterized protein</fullName>
    </submittedName>
</protein>
<dbReference type="Proteomes" id="UP001054854">
    <property type="component" value="Unassembled WGS sequence"/>
</dbReference>
<organism evidence="1 2">
    <name type="scientific">Streptomyces hygroscopicus</name>
    <dbReference type="NCBI Taxonomy" id="1912"/>
    <lineage>
        <taxon>Bacteria</taxon>
        <taxon>Bacillati</taxon>
        <taxon>Actinomycetota</taxon>
        <taxon>Actinomycetes</taxon>
        <taxon>Kitasatosporales</taxon>
        <taxon>Streptomycetaceae</taxon>
        <taxon>Streptomyces</taxon>
        <taxon>Streptomyces violaceusniger group</taxon>
    </lineage>
</organism>
<name>A0ABQ3UC44_STRHY</name>